<reference evidence="1 2" key="1">
    <citation type="journal article" date="2017" name="Nat. Ecol. Evol.">
        <title>Scallop genome provides insights into evolution of bilaterian karyotype and development.</title>
        <authorList>
            <person name="Wang S."/>
            <person name="Zhang J."/>
            <person name="Jiao W."/>
            <person name="Li J."/>
            <person name="Xun X."/>
            <person name="Sun Y."/>
            <person name="Guo X."/>
            <person name="Huan P."/>
            <person name="Dong B."/>
            <person name="Zhang L."/>
            <person name="Hu X."/>
            <person name="Sun X."/>
            <person name="Wang J."/>
            <person name="Zhao C."/>
            <person name="Wang Y."/>
            <person name="Wang D."/>
            <person name="Huang X."/>
            <person name="Wang R."/>
            <person name="Lv J."/>
            <person name="Li Y."/>
            <person name="Zhang Z."/>
            <person name="Liu B."/>
            <person name="Lu W."/>
            <person name="Hui Y."/>
            <person name="Liang J."/>
            <person name="Zhou Z."/>
            <person name="Hou R."/>
            <person name="Li X."/>
            <person name="Liu Y."/>
            <person name="Li H."/>
            <person name="Ning X."/>
            <person name="Lin Y."/>
            <person name="Zhao L."/>
            <person name="Xing Q."/>
            <person name="Dou J."/>
            <person name="Li Y."/>
            <person name="Mao J."/>
            <person name="Guo H."/>
            <person name="Dou H."/>
            <person name="Li T."/>
            <person name="Mu C."/>
            <person name="Jiang W."/>
            <person name="Fu Q."/>
            <person name="Fu X."/>
            <person name="Miao Y."/>
            <person name="Liu J."/>
            <person name="Yu Q."/>
            <person name="Li R."/>
            <person name="Liao H."/>
            <person name="Li X."/>
            <person name="Kong Y."/>
            <person name="Jiang Z."/>
            <person name="Chourrout D."/>
            <person name="Li R."/>
            <person name="Bao Z."/>
        </authorList>
    </citation>
    <scope>NUCLEOTIDE SEQUENCE [LARGE SCALE GENOMIC DNA]</scope>
    <source>
        <strain evidence="1 2">PY_sf001</strain>
    </source>
</reference>
<evidence type="ECO:0000313" key="2">
    <source>
        <dbReference type="Proteomes" id="UP000242188"/>
    </source>
</evidence>
<keyword evidence="2" id="KW-1185">Reference proteome</keyword>
<proteinExistence type="predicted"/>
<protein>
    <submittedName>
        <fullName evidence="1">Uncharacterized protein</fullName>
    </submittedName>
</protein>
<name>A0A210Q4F2_MIZYE</name>
<sequence length="84" mass="9467">MLNKVEKTDIGWFGTSSRGRKLQRFPKTHALQQLLVPLSPAGRANDIDTGFLLLPVRKFRSTIFSASNDASDVHSWNEFFAVMT</sequence>
<dbReference type="EMBL" id="NEDP02005053">
    <property type="protein sequence ID" value="OWF43591.1"/>
    <property type="molecule type" value="Genomic_DNA"/>
</dbReference>
<organism evidence="1 2">
    <name type="scientific">Mizuhopecten yessoensis</name>
    <name type="common">Japanese scallop</name>
    <name type="synonym">Patinopecten yessoensis</name>
    <dbReference type="NCBI Taxonomy" id="6573"/>
    <lineage>
        <taxon>Eukaryota</taxon>
        <taxon>Metazoa</taxon>
        <taxon>Spiralia</taxon>
        <taxon>Lophotrochozoa</taxon>
        <taxon>Mollusca</taxon>
        <taxon>Bivalvia</taxon>
        <taxon>Autobranchia</taxon>
        <taxon>Pteriomorphia</taxon>
        <taxon>Pectinida</taxon>
        <taxon>Pectinoidea</taxon>
        <taxon>Pectinidae</taxon>
        <taxon>Mizuhopecten</taxon>
    </lineage>
</organism>
<gene>
    <name evidence="1" type="ORF">KP79_PYT01849</name>
</gene>
<dbReference type="Proteomes" id="UP000242188">
    <property type="component" value="Unassembled WGS sequence"/>
</dbReference>
<evidence type="ECO:0000313" key="1">
    <source>
        <dbReference type="EMBL" id="OWF43591.1"/>
    </source>
</evidence>
<comment type="caution">
    <text evidence="1">The sequence shown here is derived from an EMBL/GenBank/DDBJ whole genome shotgun (WGS) entry which is preliminary data.</text>
</comment>
<dbReference type="AlphaFoldDB" id="A0A210Q4F2"/>
<accession>A0A210Q4F2</accession>